<dbReference type="Gene3D" id="3.30.300.20">
    <property type="match status" value="1"/>
</dbReference>
<organism evidence="2 3">
    <name type="scientific">Sinanodonta woodiana</name>
    <name type="common">Chinese pond mussel</name>
    <name type="synonym">Anodonta woodiana</name>
    <dbReference type="NCBI Taxonomy" id="1069815"/>
    <lineage>
        <taxon>Eukaryota</taxon>
        <taxon>Metazoa</taxon>
        <taxon>Spiralia</taxon>
        <taxon>Lophotrochozoa</taxon>
        <taxon>Mollusca</taxon>
        <taxon>Bivalvia</taxon>
        <taxon>Autobranchia</taxon>
        <taxon>Heteroconchia</taxon>
        <taxon>Palaeoheterodonta</taxon>
        <taxon>Unionida</taxon>
        <taxon>Unionoidea</taxon>
        <taxon>Unionidae</taxon>
        <taxon>Unioninae</taxon>
        <taxon>Sinanodonta</taxon>
    </lineage>
</organism>
<accession>A0ABD3VDT1</accession>
<dbReference type="Pfam" id="PF02033">
    <property type="entry name" value="RBFA"/>
    <property type="match status" value="1"/>
</dbReference>
<dbReference type="EMBL" id="JBJQND010000012">
    <property type="protein sequence ID" value="KAL3859742.1"/>
    <property type="molecule type" value="Genomic_DNA"/>
</dbReference>
<dbReference type="PANTHER" id="PTHR14725">
    <property type="entry name" value="RIBOSOME-BINDING FACTOR A, MITOCHONDRIAL-RELATED"/>
    <property type="match status" value="1"/>
</dbReference>
<dbReference type="SUPFAM" id="SSF89919">
    <property type="entry name" value="Ribosome-binding factor A, RbfA"/>
    <property type="match status" value="1"/>
</dbReference>
<dbReference type="PANTHER" id="PTHR14725:SF0">
    <property type="entry name" value="RIBOSOME-BINDING FACTOR A, MITOCHONDRIAL-RELATED"/>
    <property type="match status" value="1"/>
</dbReference>
<proteinExistence type="predicted"/>
<evidence type="ECO:0000256" key="1">
    <source>
        <dbReference type="SAM" id="MobiDB-lite"/>
    </source>
</evidence>
<keyword evidence="3" id="KW-1185">Reference proteome</keyword>
<feature type="region of interest" description="Disordered" evidence="1">
    <location>
        <begin position="388"/>
        <end position="427"/>
    </location>
</feature>
<evidence type="ECO:0000313" key="2">
    <source>
        <dbReference type="EMBL" id="KAL3859742.1"/>
    </source>
</evidence>
<evidence type="ECO:0000313" key="3">
    <source>
        <dbReference type="Proteomes" id="UP001634394"/>
    </source>
</evidence>
<dbReference type="InterPro" id="IPR023799">
    <property type="entry name" value="RbfA_dom_sf"/>
</dbReference>
<comment type="caution">
    <text evidence="2">The sequence shown here is derived from an EMBL/GenBank/DDBJ whole genome shotgun (WGS) entry which is preliminary data.</text>
</comment>
<feature type="compositionally biased region" description="Acidic residues" evidence="1">
    <location>
        <begin position="405"/>
        <end position="427"/>
    </location>
</feature>
<name>A0ABD3VDT1_SINWO</name>
<dbReference type="Proteomes" id="UP001634394">
    <property type="component" value="Unassembled WGS sequence"/>
</dbReference>
<sequence>MIMPLLCYQIRVCFIARQFGHLRHFHATTALGHKYFRASKLSTLEKMISKGAKEKKKTWYHVPAPNVASIIPKERRISAGSMRRAVHVSHVLYSYITQIVNTGELDPKLGDGKIMISQVKVVPDFSSVNVYWLVSGTEEDQEIEQLLKMRAGKLRHLLMTYHTLGIVPPVTFVRDRSLVNVREVERLLKIADYGPNENFEKTEEIPPKVTSERKIAHLHQIGQEFSENWADFNTSDTRTEVTYLGDSGALKTDSSKWGINDMTESTEKVNPQNENMLSDSVGQRTVSLEHSANSYDAKSNSSAEMKINFRQDLYGLHHDFIMNKIVAAKQKCMRQKLDDAEPITLSIEQGTRKPVTNMYSKSTERIDKKDVRHLASLERDIVLTGLNDKSSDDIQPYANQKELDYYSDDYSDNNYESDDDADDHARR</sequence>
<dbReference type="InterPro" id="IPR000238">
    <property type="entry name" value="RbfA"/>
</dbReference>
<protein>
    <recommendedName>
        <fullName evidence="4">Ribosome-binding factor A, mitochondrial</fullName>
    </recommendedName>
</protein>
<dbReference type="InterPro" id="IPR039212">
    <property type="entry name" value="RBFA_mitochondrial"/>
</dbReference>
<gene>
    <name evidence="2" type="ORF">ACJMK2_009940</name>
</gene>
<dbReference type="InterPro" id="IPR015946">
    <property type="entry name" value="KH_dom-like_a/b"/>
</dbReference>
<reference evidence="2 3" key="1">
    <citation type="submission" date="2024-11" db="EMBL/GenBank/DDBJ databases">
        <title>Chromosome-level genome assembly of the freshwater bivalve Anodonta woodiana.</title>
        <authorList>
            <person name="Chen X."/>
        </authorList>
    </citation>
    <scope>NUCLEOTIDE SEQUENCE [LARGE SCALE GENOMIC DNA]</scope>
    <source>
        <strain evidence="2">MN2024</strain>
        <tissue evidence="2">Gills</tissue>
    </source>
</reference>
<evidence type="ECO:0008006" key="4">
    <source>
        <dbReference type="Google" id="ProtNLM"/>
    </source>
</evidence>
<dbReference type="AlphaFoldDB" id="A0ABD3VDT1"/>